<sequence>MEHWFDRIRARIPKNKFYPPGYATGACLVRQHLLNTRLKAGSTSPKLIYVEGQAGQGKSTLAMQYLSESTAPYVWYQLGPEDQDPVFLAAALLAGLMEKLPEFSSPLLEQMLAAGEASAAEAPTLARVLAKDLAGSLSGELSLVFDDLHLLGQASFSLCFLQSLAELSPRALRLIILSREKIPDGWEPLVDGGRGAMIGNSDLALDKTEIASLFNEIFRIPLSPQEVQDLHAATEGWIAGLILAGHGFQGTVFHYTTIPAHPPRSLLKRGGILEFFKTEIFSRVPGHLRRTLYKLALLDEIPLSLARELAEVPDVEEVLETLRRRNFFLRGLDEGNRVLGFHALFREFLQEQAAAELSGEELSGALLLAGRHYLDQGDPVKALRYVLPAGDFSLAEAILRRTGMALMAVNRVITLKGFLQQIPEQVVFRHAWLSFYAGVICMDHDPMAALPHLDRARECFADQGDDLGEMLALAQLMHYHVSIDARHNLGRPYLGRLEELFARYRDRLDAPGQIRIAQAIAGGHCFFDYDMGRTDTYSRLALELSERLGLDNHTATTRAIRCYRHAFVGNWRALREEIEQALPYLLNPRVSAQAKLTTSMTQASWLILEGDFRSYRRAKVLLRGALEKSLVAQSVATPFLLIYDAYLALAQGDLQQLRRLAEDGLALEGVGASPHHRSQFLHFEALARAWDGDGEGALRASELSRRLRIEVGPGRFDALNQMVLGAAFTRLQRPDEAHAMLERACEVAQAYADEHLLSGALLHRAYLRMQLGETGPAREDLARGLALMKKNGYVYFFGWIPEVMQALLQEAARSGIEAEFARDLAAERLDTALLNDGGCIPLLEIRAFGGLNLALGGETRVRETDLSPAQRQLLALVISAPGRRIAQEQLQLLLWPDSSAEKSRSTFDTLLSRLRKTLEPLLHPVPVKHYLSLQKGILCLENCRVDAEAFVAAARGGLRHAQREAPWQGAIALDLAVELWRGPYLGGLAVDESVDRLRAELEGLYFKVVGLWARLRAGAGLVSEAIEVASAALKLDPTNHSLVQLLYGLYTQAGNPVEAGKVLKAYREQLEREEYSPAEIGQALESLWAPAP</sequence>
<proteinExistence type="inferred from homology"/>
<reference evidence="4 5" key="1">
    <citation type="journal article" date="2016" name="C (Basel)">
        <title>Selective Growth of and Electricity Production by Marine Exoelectrogenic Bacteria in Self-Aggregated Hydrogel of Microbially Reduced Graphene Oxide.</title>
        <authorList>
            <person name="Yoshida N."/>
            <person name="Goto Y."/>
            <person name="Miyata Y."/>
        </authorList>
    </citation>
    <scope>NUCLEOTIDE SEQUENCE [LARGE SCALE GENOMIC DNA]</scope>
    <source>
        <strain evidence="4 5">NIT-T3</strain>
    </source>
</reference>
<dbReference type="InterPro" id="IPR051677">
    <property type="entry name" value="AfsR-DnrI-RedD_regulator"/>
</dbReference>
<dbReference type="SMART" id="SM01043">
    <property type="entry name" value="BTAD"/>
    <property type="match status" value="1"/>
</dbReference>
<dbReference type="InterPro" id="IPR036388">
    <property type="entry name" value="WH-like_DNA-bd_sf"/>
</dbReference>
<evidence type="ECO:0000313" key="4">
    <source>
        <dbReference type="EMBL" id="BCR06430.1"/>
    </source>
</evidence>
<dbReference type="InterPro" id="IPR011990">
    <property type="entry name" value="TPR-like_helical_dom_sf"/>
</dbReference>
<gene>
    <name evidence="4" type="ORF">DESUT3_34990</name>
</gene>
<accession>A0ABM8HWW1</accession>
<dbReference type="EMBL" id="AP024355">
    <property type="protein sequence ID" value="BCR06430.1"/>
    <property type="molecule type" value="Genomic_DNA"/>
</dbReference>
<dbReference type="PANTHER" id="PTHR35807">
    <property type="entry name" value="TRANSCRIPTIONAL REGULATOR REDD-RELATED"/>
    <property type="match status" value="1"/>
</dbReference>
<dbReference type="Pfam" id="PF13191">
    <property type="entry name" value="AAA_16"/>
    <property type="match status" value="1"/>
</dbReference>
<dbReference type="PANTHER" id="PTHR35807:SF2">
    <property type="entry name" value="TRANSCRIPTIONAL ACTIVATOR DOMAIN"/>
    <property type="match status" value="1"/>
</dbReference>
<dbReference type="Pfam" id="PF00486">
    <property type="entry name" value="Trans_reg_C"/>
    <property type="match status" value="1"/>
</dbReference>
<dbReference type="InterPro" id="IPR041664">
    <property type="entry name" value="AAA_16"/>
</dbReference>
<evidence type="ECO:0000313" key="5">
    <source>
        <dbReference type="Proteomes" id="UP001319827"/>
    </source>
</evidence>
<organism evidence="4 5">
    <name type="scientific">Desulfuromonas versatilis</name>
    <dbReference type="NCBI Taxonomy" id="2802975"/>
    <lineage>
        <taxon>Bacteria</taxon>
        <taxon>Pseudomonadati</taxon>
        <taxon>Thermodesulfobacteriota</taxon>
        <taxon>Desulfuromonadia</taxon>
        <taxon>Desulfuromonadales</taxon>
        <taxon>Desulfuromonadaceae</taxon>
        <taxon>Desulfuromonas</taxon>
    </lineage>
</organism>
<dbReference type="PROSITE" id="PS51257">
    <property type="entry name" value="PROKAR_LIPOPROTEIN"/>
    <property type="match status" value="1"/>
</dbReference>
<comment type="similarity">
    <text evidence="1">Belongs to the AfsR/DnrI/RedD regulatory family.</text>
</comment>
<feature type="domain" description="Bacterial transcriptional activator" evidence="3">
    <location>
        <begin position="945"/>
        <end position="1085"/>
    </location>
</feature>
<name>A0ABM8HWW1_9BACT</name>
<evidence type="ECO:0000259" key="3">
    <source>
        <dbReference type="SMART" id="SM01043"/>
    </source>
</evidence>
<dbReference type="Gene3D" id="1.10.10.10">
    <property type="entry name" value="Winged helix-like DNA-binding domain superfamily/Winged helix DNA-binding domain"/>
    <property type="match status" value="1"/>
</dbReference>
<dbReference type="SUPFAM" id="SSF46894">
    <property type="entry name" value="C-terminal effector domain of the bipartite response regulators"/>
    <property type="match status" value="1"/>
</dbReference>
<evidence type="ECO:0000256" key="2">
    <source>
        <dbReference type="ARBA" id="ARBA00023125"/>
    </source>
</evidence>
<dbReference type="InterPro" id="IPR016032">
    <property type="entry name" value="Sig_transdc_resp-reg_C-effctor"/>
</dbReference>
<dbReference type="InterPro" id="IPR005158">
    <property type="entry name" value="BTAD"/>
</dbReference>
<dbReference type="Pfam" id="PF25873">
    <property type="entry name" value="WHD_MalT"/>
    <property type="match status" value="1"/>
</dbReference>
<keyword evidence="2" id="KW-0238">DNA-binding</keyword>
<keyword evidence="5" id="KW-1185">Reference proteome</keyword>
<dbReference type="InterPro" id="IPR001867">
    <property type="entry name" value="OmpR/PhoB-type_DNA-bd"/>
</dbReference>
<protein>
    <recommendedName>
        <fullName evidence="3">Bacterial transcriptional activator domain-containing protein</fullName>
    </recommendedName>
</protein>
<reference evidence="4 5" key="2">
    <citation type="journal article" date="2021" name="Int. J. Syst. Evol. Microbiol.">
        <title>Isolation and Polyphasic Characterization of Desulfuromonas versatilis sp. Nov., an Electrogenic Bacteria Capable of Versatile Metabolism Isolated from a Graphene Oxide-Reducing Enrichment Culture.</title>
        <authorList>
            <person name="Xie L."/>
            <person name="Yoshida N."/>
            <person name="Ishii S."/>
            <person name="Meng L."/>
        </authorList>
    </citation>
    <scope>NUCLEOTIDE SEQUENCE [LARGE SCALE GENOMIC DNA]</scope>
    <source>
        <strain evidence="4 5">NIT-T3</strain>
    </source>
</reference>
<dbReference type="Pfam" id="PF03704">
    <property type="entry name" value="BTAD"/>
    <property type="match status" value="1"/>
</dbReference>
<dbReference type="SUPFAM" id="SSF48452">
    <property type="entry name" value="TPR-like"/>
    <property type="match status" value="2"/>
</dbReference>
<evidence type="ECO:0000256" key="1">
    <source>
        <dbReference type="ARBA" id="ARBA00005820"/>
    </source>
</evidence>
<dbReference type="InterPro" id="IPR059106">
    <property type="entry name" value="WHD_MalT"/>
</dbReference>
<dbReference type="RefSeq" id="WP_221249809.1">
    <property type="nucleotide sequence ID" value="NZ_AP024355.1"/>
</dbReference>
<dbReference type="Gene3D" id="1.25.40.10">
    <property type="entry name" value="Tetratricopeptide repeat domain"/>
    <property type="match status" value="2"/>
</dbReference>
<dbReference type="Proteomes" id="UP001319827">
    <property type="component" value="Chromosome"/>
</dbReference>